<sequence>MTGVAIGDGRSQGFHSVRSMMAGYSSQRPAAMADAIMLQPSATPWLPLAPHGTARTGQTRACPPLCSRAGERRGSKKPARREVTNAKLACTLLPRMGRWMDGSIDDQSKLAASHPPIKLLSELTFAGYGSSGVTRRVLSLAT</sequence>
<feature type="region of interest" description="Disordered" evidence="1">
    <location>
        <begin position="48"/>
        <end position="81"/>
    </location>
</feature>
<keyword evidence="3" id="KW-1185">Reference proteome</keyword>
<accession>A0A3L6QM31</accession>
<proteinExistence type="predicted"/>
<dbReference type="EMBL" id="PQIB02000012">
    <property type="protein sequence ID" value="RLM80935.1"/>
    <property type="molecule type" value="Genomic_DNA"/>
</dbReference>
<reference evidence="3" key="1">
    <citation type="journal article" date="2019" name="Nat. Commun.">
        <title>The genome of broomcorn millet.</title>
        <authorList>
            <person name="Zou C."/>
            <person name="Miki D."/>
            <person name="Li D."/>
            <person name="Tang Q."/>
            <person name="Xiao L."/>
            <person name="Rajput S."/>
            <person name="Deng P."/>
            <person name="Jia W."/>
            <person name="Huang R."/>
            <person name="Zhang M."/>
            <person name="Sun Y."/>
            <person name="Hu J."/>
            <person name="Fu X."/>
            <person name="Schnable P.S."/>
            <person name="Li F."/>
            <person name="Zhang H."/>
            <person name="Feng B."/>
            <person name="Zhu X."/>
            <person name="Liu R."/>
            <person name="Schnable J.C."/>
            <person name="Zhu J.-K."/>
            <person name="Zhang H."/>
        </authorList>
    </citation>
    <scope>NUCLEOTIDE SEQUENCE [LARGE SCALE GENOMIC DNA]</scope>
</reference>
<gene>
    <name evidence="2" type="ORF">C2845_PM12G27730</name>
</gene>
<evidence type="ECO:0000313" key="3">
    <source>
        <dbReference type="Proteomes" id="UP000275267"/>
    </source>
</evidence>
<dbReference type="Proteomes" id="UP000275267">
    <property type="component" value="Unassembled WGS sequence"/>
</dbReference>
<evidence type="ECO:0000256" key="1">
    <source>
        <dbReference type="SAM" id="MobiDB-lite"/>
    </source>
</evidence>
<dbReference type="AlphaFoldDB" id="A0A3L6QM31"/>
<protein>
    <submittedName>
        <fullName evidence="2">Uncharacterized protein</fullName>
    </submittedName>
</protein>
<name>A0A3L6QM31_PANMI</name>
<evidence type="ECO:0000313" key="2">
    <source>
        <dbReference type="EMBL" id="RLM80935.1"/>
    </source>
</evidence>
<organism evidence="2 3">
    <name type="scientific">Panicum miliaceum</name>
    <name type="common">Proso millet</name>
    <name type="synonym">Broomcorn millet</name>
    <dbReference type="NCBI Taxonomy" id="4540"/>
    <lineage>
        <taxon>Eukaryota</taxon>
        <taxon>Viridiplantae</taxon>
        <taxon>Streptophyta</taxon>
        <taxon>Embryophyta</taxon>
        <taxon>Tracheophyta</taxon>
        <taxon>Spermatophyta</taxon>
        <taxon>Magnoliopsida</taxon>
        <taxon>Liliopsida</taxon>
        <taxon>Poales</taxon>
        <taxon>Poaceae</taxon>
        <taxon>PACMAD clade</taxon>
        <taxon>Panicoideae</taxon>
        <taxon>Panicodae</taxon>
        <taxon>Paniceae</taxon>
        <taxon>Panicinae</taxon>
        <taxon>Panicum</taxon>
        <taxon>Panicum sect. Panicum</taxon>
    </lineage>
</organism>
<comment type="caution">
    <text evidence="2">The sequence shown here is derived from an EMBL/GenBank/DDBJ whole genome shotgun (WGS) entry which is preliminary data.</text>
</comment>